<feature type="glycosylation site" description="N-linked (GlcNAc...) asparagine" evidence="19">
    <location>
        <position position="344"/>
    </location>
</feature>
<dbReference type="GO" id="GO:0046872">
    <property type="term" value="F:metal ion binding"/>
    <property type="evidence" value="ECO:0007669"/>
    <property type="project" value="UniProtKB-KW"/>
</dbReference>
<keyword evidence="23" id="KW-1185">Reference proteome</keyword>
<evidence type="ECO:0000256" key="8">
    <source>
        <dbReference type="ARBA" id="ARBA00022723"/>
    </source>
</evidence>
<evidence type="ECO:0000256" key="3">
    <source>
        <dbReference type="ARBA" id="ARBA00004922"/>
    </source>
</evidence>
<evidence type="ECO:0000256" key="5">
    <source>
        <dbReference type="ARBA" id="ARBA00012641"/>
    </source>
</evidence>
<comment type="subcellular location">
    <subcellularLocation>
        <location evidence="2 20">Golgi apparatus membrane</location>
        <topology evidence="2 20">Single-pass type II membrane protein</topology>
    </subcellularLocation>
</comment>
<evidence type="ECO:0000256" key="7">
    <source>
        <dbReference type="ARBA" id="ARBA00022692"/>
    </source>
</evidence>
<evidence type="ECO:0000256" key="6">
    <source>
        <dbReference type="ARBA" id="ARBA00022679"/>
    </source>
</evidence>
<comment type="caution">
    <text evidence="22">The sequence shown here is derived from an EMBL/GenBank/DDBJ whole genome shotgun (WGS) entry which is preliminary data.</text>
</comment>
<evidence type="ECO:0000313" key="23">
    <source>
        <dbReference type="Proteomes" id="UP001487740"/>
    </source>
</evidence>
<feature type="binding site" evidence="17">
    <location>
        <position position="177"/>
    </location>
    <ligand>
        <name>UDP-alpha-D-glucuronate</name>
        <dbReference type="ChEBI" id="CHEBI:58052"/>
    </ligand>
</feature>
<organism evidence="22 23">
    <name type="scientific">Scylla paramamosain</name>
    <name type="common">Mud crab</name>
    <dbReference type="NCBI Taxonomy" id="85552"/>
    <lineage>
        <taxon>Eukaryota</taxon>
        <taxon>Metazoa</taxon>
        <taxon>Ecdysozoa</taxon>
        <taxon>Arthropoda</taxon>
        <taxon>Crustacea</taxon>
        <taxon>Multicrustacea</taxon>
        <taxon>Malacostraca</taxon>
        <taxon>Eumalacostraca</taxon>
        <taxon>Eucarida</taxon>
        <taxon>Decapoda</taxon>
        <taxon>Pleocyemata</taxon>
        <taxon>Brachyura</taxon>
        <taxon>Eubrachyura</taxon>
        <taxon>Portunoidea</taxon>
        <taxon>Portunidae</taxon>
        <taxon>Portuninae</taxon>
        <taxon>Scylla</taxon>
    </lineage>
</organism>
<feature type="binding site" evidence="17">
    <location>
        <position position="214"/>
    </location>
    <ligand>
        <name>UDP-alpha-D-glucuronate</name>
        <dbReference type="ChEBI" id="CHEBI:58052"/>
    </ligand>
</feature>
<evidence type="ECO:0000256" key="14">
    <source>
        <dbReference type="ARBA" id="ARBA00023211"/>
    </source>
</evidence>
<dbReference type="FunFam" id="3.90.550.10:FF:000044">
    <property type="entry name" value="Galactosylgalactosylxylosylprotein 3-beta-glucuronosyltransferase"/>
    <property type="match status" value="1"/>
</dbReference>
<evidence type="ECO:0000256" key="13">
    <source>
        <dbReference type="ARBA" id="ARBA00023180"/>
    </source>
</evidence>
<dbReference type="EC" id="2.4.1.135" evidence="5 20"/>
<dbReference type="PANTHER" id="PTHR10896:SF50">
    <property type="entry name" value="GALACTOSYLGALACTOSYLXYLOSYLPROTEIN 3-BETA-GLUCURONOSYLTRANSFERASE P"/>
    <property type="match status" value="1"/>
</dbReference>
<feature type="region of interest" description="Disordered" evidence="21">
    <location>
        <begin position="60"/>
        <end position="138"/>
    </location>
</feature>
<evidence type="ECO:0000256" key="9">
    <source>
        <dbReference type="ARBA" id="ARBA00022968"/>
    </source>
</evidence>
<evidence type="ECO:0000313" key="22">
    <source>
        <dbReference type="EMBL" id="KAK8400218.1"/>
    </source>
</evidence>
<keyword evidence="6 20" id="KW-0808">Transferase</keyword>
<keyword evidence="8 18" id="KW-0479">Metal-binding</keyword>
<feature type="binding site" evidence="17">
    <location>
        <begin position="352"/>
        <end position="354"/>
    </location>
    <ligand>
        <name>UDP-alpha-D-glucuronate</name>
        <dbReference type="ChEBI" id="CHEBI:58052"/>
    </ligand>
</feature>
<keyword evidence="12 20" id="KW-0472">Membrane</keyword>
<dbReference type="AlphaFoldDB" id="A0AAW0UM00"/>
<dbReference type="SUPFAM" id="SSF53448">
    <property type="entry name" value="Nucleotide-diphospho-sugar transferases"/>
    <property type="match status" value="1"/>
</dbReference>
<evidence type="ECO:0000256" key="2">
    <source>
        <dbReference type="ARBA" id="ARBA00004323"/>
    </source>
</evidence>
<feature type="transmembrane region" description="Helical" evidence="20">
    <location>
        <begin position="7"/>
        <end position="24"/>
    </location>
</feature>
<dbReference type="InterPro" id="IPR029044">
    <property type="entry name" value="Nucleotide-diphossugar_trans"/>
</dbReference>
<feature type="compositionally biased region" description="Pro residues" evidence="21">
    <location>
        <begin position="98"/>
        <end position="109"/>
    </location>
</feature>
<dbReference type="GO" id="GO:0015018">
    <property type="term" value="F:galactosylgalactosylxylosylprotein 3-beta-glucuronosyltransferase activity"/>
    <property type="evidence" value="ECO:0007669"/>
    <property type="project" value="UniProtKB-UniRule"/>
</dbReference>
<feature type="compositionally biased region" description="Low complexity" evidence="21">
    <location>
        <begin position="64"/>
        <end position="76"/>
    </location>
</feature>
<evidence type="ECO:0000256" key="1">
    <source>
        <dbReference type="ARBA" id="ARBA00001936"/>
    </source>
</evidence>
<comment type="pathway">
    <text evidence="3 20">Protein modification; protein glycosylation.</text>
</comment>
<keyword evidence="14 18" id="KW-0464">Manganese</keyword>
<dbReference type="GO" id="GO:0005975">
    <property type="term" value="P:carbohydrate metabolic process"/>
    <property type="evidence" value="ECO:0007669"/>
    <property type="project" value="TreeGrafter"/>
</dbReference>
<keyword evidence="11 20" id="KW-0333">Golgi apparatus</keyword>
<feature type="binding site" evidence="17">
    <location>
        <position position="219"/>
    </location>
    <ligand>
        <name>UDP-alpha-D-glucuronate</name>
        <dbReference type="ChEBI" id="CHEBI:58052"/>
    </ligand>
</feature>
<evidence type="ECO:0000256" key="19">
    <source>
        <dbReference type="PIRSR" id="PIRSR605027-6"/>
    </source>
</evidence>
<dbReference type="Pfam" id="PF03360">
    <property type="entry name" value="Glyco_transf_43"/>
    <property type="match status" value="1"/>
</dbReference>
<reference evidence="22 23" key="1">
    <citation type="submission" date="2023-03" db="EMBL/GenBank/DDBJ databases">
        <title>High-quality genome of Scylla paramamosain provides insights in environmental adaptation.</title>
        <authorList>
            <person name="Zhang L."/>
        </authorList>
    </citation>
    <scope>NUCLEOTIDE SEQUENCE [LARGE SCALE GENOMIC DNA]</scope>
    <source>
        <strain evidence="22">LZ_2023a</strain>
        <tissue evidence="22">Muscle</tissue>
    </source>
</reference>
<sequence>MASGLRAVVGVGAVGGLLVVLLWSEQQASNRMPAQARGRGDTGEEDTGFRVVMERFEAPEINHNHSTNNNNNNNNNKLHRRHGNAIVSPRSSAVHAAAPPPPPPPPPQPSVLAAADADADAGHPESRKASQGPPRSSRTIIYVITPTYRRPEQVAELTRLSQTLMLVPDLHWLVVEDAVSPTRRVLSFLDSCSVPHTYLLGTASRRYKGANKPRGVSNRNAGLKWVKVHAKDGVIYFADDDNTYDYRIFDEIRMTRQVSMFPVGLVTRLGVSTPIVSSGKLVGFYDGWIAGRRFPVDMAGFAVNVQFYLKRNAPLMPYSVGFEEDGFLKALRIKPEEIEPLAENCTKILVWHTRTVKTQPAVKMPDTDKVTKTNLHHLKSQIVFPSGLS</sequence>
<comment type="cofactor">
    <cofactor evidence="1 18 20">
        <name>Mn(2+)</name>
        <dbReference type="ChEBI" id="CHEBI:29035"/>
    </cofactor>
</comment>
<evidence type="ECO:0000256" key="21">
    <source>
        <dbReference type="SAM" id="MobiDB-lite"/>
    </source>
</evidence>
<gene>
    <name evidence="22" type="ORF">O3P69_003134</name>
</gene>
<comment type="catalytic activity">
    <reaction evidence="15 20">
        <text>3-O-(beta-D-galactosyl-(1-&gt;3)-beta-D-galactosyl-(1-&gt;4)-beta-D-xylosyl)-L-seryl-[protein] + UDP-alpha-D-glucuronate = 3-O-(beta-D-GlcA-(1-&gt;3)-beta-D-Gal-(1-&gt;3)-beta-D-Gal-(1-&gt;4)-beta-D-Xyl)-L-seryl-[protein] + UDP + H(+)</text>
        <dbReference type="Rhea" id="RHEA:24168"/>
        <dbReference type="Rhea" id="RHEA-COMP:12571"/>
        <dbReference type="Rhea" id="RHEA-COMP:12573"/>
        <dbReference type="ChEBI" id="CHEBI:15378"/>
        <dbReference type="ChEBI" id="CHEBI:58052"/>
        <dbReference type="ChEBI" id="CHEBI:58223"/>
        <dbReference type="ChEBI" id="CHEBI:132090"/>
        <dbReference type="ChEBI" id="CHEBI:132093"/>
        <dbReference type="EC" id="2.4.1.135"/>
    </reaction>
</comment>
<dbReference type="EMBL" id="JARAKH010000010">
    <property type="protein sequence ID" value="KAK8400218.1"/>
    <property type="molecule type" value="Genomic_DNA"/>
</dbReference>
<evidence type="ECO:0000256" key="4">
    <source>
        <dbReference type="ARBA" id="ARBA00007706"/>
    </source>
</evidence>
<keyword evidence="10 20" id="KW-1133">Transmembrane helix</keyword>
<dbReference type="Proteomes" id="UP001487740">
    <property type="component" value="Unassembled WGS sequence"/>
</dbReference>
<feature type="compositionally biased region" description="Low complexity" evidence="21">
    <location>
        <begin position="87"/>
        <end position="97"/>
    </location>
</feature>
<keyword evidence="13 19" id="KW-0325">Glycoprotein</keyword>
<evidence type="ECO:0000256" key="15">
    <source>
        <dbReference type="ARBA" id="ARBA00047979"/>
    </source>
</evidence>
<feature type="binding site" evidence="18">
    <location>
        <position position="241"/>
    </location>
    <ligand>
        <name>Mn(2+)</name>
        <dbReference type="ChEBI" id="CHEBI:29035"/>
    </ligand>
</feature>
<feature type="active site" description="Proton donor/acceptor" evidence="16">
    <location>
        <position position="324"/>
    </location>
</feature>
<keyword evidence="7 20" id="KW-0812">Transmembrane</keyword>
<name>A0AAW0UM00_SCYPA</name>
<evidence type="ECO:0000256" key="12">
    <source>
        <dbReference type="ARBA" id="ARBA00023136"/>
    </source>
</evidence>
<dbReference type="InterPro" id="IPR005027">
    <property type="entry name" value="Glyco_trans_43"/>
</dbReference>
<evidence type="ECO:0000256" key="20">
    <source>
        <dbReference type="RuleBase" id="RU363127"/>
    </source>
</evidence>
<dbReference type="GO" id="GO:0000139">
    <property type="term" value="C:Golgi membrane"/>
    <property type="evidence" value="ECO:0007669"/>
    <property type="project" value="UniProtKB-SubCell"/>
</dbReference>
<dbReference type="CDD" id="cd00218">
    <property type="entry name" value="GlcAT-I"/>
    <property type="match status" value="1"/>
</dbReference>
<feature type="binding site" evidence="17">
    <location>
        <begin position="239"/>
        <end position="241"/>
    </location>
    <ligand>
        <name>UDP-alpha-D-glucuronate</name>
        <dbReference type="ChEBI" id="CHEBI:58052"/>
    </ligand>
</feature>
<dbReference type="Gene3D" id="3.90.550.10">
    <property type="entry name" value="Spore Coat Polysaccharide Biosynthesis Protein SpsA, Chain A"/>
    <property type="match status" value="1"/>
</dbReference>
<dbReference type="PANTHER" id="PTHR10896">
    <property type="entry name" value="GALACTOSYLGALACTOSYLXYLOSYLPROTEIN 3-BETA-GLUCURONOSYLTRANSFERASE BETA-1,3-GLUCURONYLTRANSFERASE"/>
    <property type="match status" value="1"/>
</dbReference>
<evidence type="ECO:0000256" key="11">
    <source>
        <dbReference type="ARBA" id="ARBA00023034"/>
    </source>
</evidence>
<evidence type="ECO:0000256" key="18">
    <source>
        <dbReference type="PIRSR" id="PIRSR605027-3"/>
    </source>
</evidence>
<protein>
    <recommendedName>
        <fullName evidence="5 20">Galactosylgalactosylxylosylprotein 3-beta-glucuronosyltransferase</fullName>
        <ecNumber evidence="5 20">2.4.1.135</ecNumber>
    </recommendedName>
</protein>
<proteinExistence type="inferred from homology"/>
<feature type="binding site" evidence="17">
    <location>
        <begin position="146"/>
        <end position="148"/>
    </location>
    <ligand>
        <name>UDP-alpha-D-glucuronate</name>
        <dbReference type="ChEBI" id="CHEBI:58052"/>
    </ligand>
</feature>
<evidence type="ECO:0000256" key="17">
    <source>
        <dbReference type="PIRSR" id="PIRSR605027-2"/>
    </source>
</evidence>
<dbReference type="GO" id="GO:0050650">
    <property type="term" value="P:chondroitin sulfate proteoglycan biosynthetic process"/>
    <property type="evidence" value="ECO:0007669"/>
    <property type="project" value="TreeGrafter"/>
</dbReference>
<keyword evidence="9 20" id="KW-0735">Signal-anchor</keyword>
<evidence type="ECO:0000256" key="10">
    <source>
        <dbReference type="ARBA" id="ARBA00022989"/>
    </source>
</evidence>
<evidence type="ECO:0000256" key="16">
    <source>
        <dbReference type="PIRSR" id="PIRSR605027-1"/>
    </source>
</evidence>
<accession>A0AAW0UM00</accession>
<comment type="similarity">
    <text evidence="4 20">Belongs to the glycosyltransferase 43 family.</text>
</comment>